<dbReference type="PANTHER" id="PTHR11556:SF35">
    <property type="entry name" value="SEDOHEPTULOSE-1,7-BISPHOSPHATASE, CHLOROPLASTIC"/>
    <property type="match status" value="1"/>
</dbReference>
<accession>A0A835Y1J8</accession>
<dbReference type="InterPro" id="IPR000146">
    <property type="entry name" value="FBPase_class-1"/>
</dbReference>
<evidence type="ECO:0000256" key="2">
    <source>
        <dbReference type="ARBA" id="ARBA00005215"/>
    </source>
</evidence>
<dbReference type="GO" id="GO:0006094">
    <property type="term" value="P:gluconeogenesis"/>
    <property type="evidence" value="ECO:0007669"/>
    <property type="project" value="TreeGrafter"/>
</dbReference>
<dbReference type="HAMAP" id="MF_01855">
    <property type="entry name" value="FBPase_class1"/>
    <property type="match status" value="1"/>
</dbReference>
<evidence type="ECO:0000256" key="4">
    <source>
        <dbReference type="ARBA" id="ARBA00022723"/>
    </source>
</evidence>
<keyword evidence="12" id="KW-1185">Reference proteome</keyword>
<dbReference type="InterPro" id="IPR023079">
    <property type="entry name" value="SBPase"/>
</dbReference>
<dbReference type="Pfam" id="PF00316">
    <property type="entry name" value="FBPase"/>
    <property type="match status" value="1"/>
</dbReference>
<keyword evidence="5" id="KW-0378">Hydrolase</keyword>
<dbReference type="EMBL" id="JAEHOE010000032">
    <property type="protein sequence ID" value="KAG2494223.1"/>
    <property type="molecule type" value="Genomic_DNA"/>
</dbReference>
<dbReference type="Pfam" id="PF18913">
    <property type="entry name" value="FBPase_C"/>
    <property type="match status" value="1"/>
</dbReference>
<keyword evidence="6" id="KW-0460">Magnesium</keyword>
<dbReference type="GO" id="GO:0030388">
    <property type="term" value="P:fructose 1,6-bisphosphate metabolic process"/>
    <property type="evidence" value="ECO:0007669"/>
    <property type="project" value="TreeGrafter"/>
</dbReference>
<dbReference type="GO" id="GO:0005986">
    <property type="term" value="P:sucrose biosynthetic process"/>
    <property type="evidence" value="ECO:0007669"/>
    <property type="project" value="TreeGrafter"/>
</dbReference>
<dbReference type="PRINTS" id="PR01958">
    <property type="entry name" value="S17BPHPHTASE"/>
</dbReference>
<dbReference type="GO" id="GO:0042132">
    <property type="term" value="F:fructose 1,6-bisphosphate 1-phosphatase activity"/>
    <property type="evidence" value="ECO:0007669"/>
    <property type="project" value="TreeGrafter"/>
</dbReference>
<dbReference type="PANTHER" id="PTHR11556">
    <property type="entry name" value="FRUCTOSE-1,6-BISPHOSPHATASE-RELATED"/>
    <property type="match status" value="1"/>
</dbReference>
<dbReference type="SUPFAM" id="SSF56655">
    <property type="entry name" value="Carbohydrate phosphatase"/>
    <property type="match status" value="2"/>
</dbReference>
<comment type="pathway">
    <text evidence="2">Carbohydrate biosynthesis; Calvin cycle.</text>
</comment>
<dbReference type="GO" id="GO:0005737">
    <property type="term" value="C:cytoplasm"/>
    <property type="evidence" value="ECO:0007669"/>
    <property type="project" value="TreeGrafter"/>
</dbReference>
<dbReference type="OrthoDB" id="10256725at2759"/>
<keyword evidence="7" id="KW-0119">Carbohydrate metabolism</keyword>
<evidence type="ECO:0008006" key="13">
    <source>
        <dbReference type="Google" id="ProtNLM"/>
    </source>
</evidence>
<organism evidence="11 12">
    <name type="scientific">Edaphochlamys debaryana</name>
    <dbReference type="NCBI Taxonomy" id="47281"/>
    <lineage>
        <taxon>Eukaryota</taxon>
        <taxon>Viridiplantae</taxon>
        <taxon>Chlorophyta</taxon>
        <taxon>core chlorophytes</taxon>
        <taxon>Chlorophyceae</taxon>
        <taxon>CS clade</taxon>
        <taxon>Chlamydomonadales</taxon>
        <taxon>Chlamydomonadales incertae sedis</taxon>
        <taxon>Edaphochlamys</taxon>
    </lineage>
</organism>
<evidence type="ECO:0000256" key="3">
    <source>
        <dbReference type="ARBA" id="ARBA00010941"/>
    </source>
</evidence>
<evidence type="ECO:0000256" key="8">
    <source>
        <dbReference type="SAM" id="MobiDB-lite"/>
    </source>
</evidence>
<keyword evidence="4" id="KW-0479">Metal-binding</keyword>
<evidence type="ECO:0000313" key="11">
    <source>
        <dbReference type="EMBL" id="KAG2494223.1"/>
    </source>
</evidence>
<feature type="domain" description="Fructose-1-6-bisphosphatase class 1 C-terminal" evidence="10">
    <location>
        <begin position="243"/>
        <end position="365"/>
    </location>
</feature>
<dbReference type="InterPro" id="IPR020548">
    <property type="entry name" value="Fructose_bisphosphatase_AS"/>
</dbReference>
<protein>
    <recommendedName>
        <fullName evidence="13">Fructose-bisphosphatase</fullName>
    </recommendedName>
</protein>
<comment type="caution">
    <text evidence="11">The sequence shown here is derived from an EMBL/GenBank/DDBJ whole genome shotgun (WGS) entry which is preliminary data.</text>
</comment>
<dbReference type="InterPro" id="IPR033391">
    <property type="entry name" value="FBPase_N"/>
</dbReference>
<dbReference type="Gene3D" id="3.40.190.80">
    <property type="match status" value="1"/>
</dbReference>
<evidence type="ECO:0000259" key="9">
    <source>
        <dbReference type="Pfam" id="PF00316"/>
    </source>
</evidence>
<dbReference type="Gene3D" id="3.30.540.10">
    <property type="entry name" value="Fructose-1,6-Bisphosphatase, subunit A, domain 1"/>
    <property type="match status" value="1"/>
</dbReference>
<dbReference type="GO" id="GO:0006002">
    <property type="term" value="P:fructose 6-phosphate metabolic process"/>
    <property type="evidence" value="ECO:0007669"/>
    <property type="project" value="TreeGrafter"/>
</dbReference>
<dbReference type="AlphaFoldDB" id="A0A835Y1J8"/>
<evidence type="ECO:0000313" key="12">
    <source>
        <dbReference type="Proteomes" id="UP000612055"/>
    </source>
</evidence>
<feature type="domain" description="Fructose-1-6-bisphosphatase class I N-terminal" evidence="9">
    <location>
        <begin position="12"/>
        <end position="149"/>
    </location>
</feature>
<name>A0A835Y1J8_9CHLO</name>
<comment type="similarity">
    <text evidence="3">Belongs to the FBPase class 1 family.</text>
</comment>
<dbReference type="GO" id="GO:0006000">
    <property type="term" value="P:fructose metabolic process"/>
    <property type="evidence" value="ECO:0007669"/>
    <property type="project" value="TreeGrafter"/>
</dbReference>
<comment type="cofactor">
    <cofactor evidence="1">
        <name>Mg(2+)</name>
        <dbReference type="ChEBI" id="CHEBI:18420"/>
    </cofactor>
</comment>
<evidence type="ECO:0000256" key="7">
    <source>
        <dbReference type="ARBA" id="ARBA00023277"/>
    </source>
</evidence>
<sequence length="368" mass="38156">MEEYTRESGLPAGLASVLTCVASVVSEVSNVLRSGSVSSGYSGGTNAFGDNQLEVDVAVDRLIFERLASCSAVQGAASEEQPELKPLPGRGYTVVFDPLDGSSIMGANFAVGTIFGIWPGGSPVGRAGRRQAAAAYAVYGPQTILVWARPKAGSTAAAEVAAAEERVQAGAEAEPGPAEHVEANGEASADGRGSGPDAEARGSDAASLCSCSARLRDTHQVDEFLLNADGTWRLNRADLAVAPVSKIFAPANLRAAAANEEYAELVRKWIEANFTLRYTGGMVPDVHHILAKGSGVFCNPCSSTAPAKLRLVFECAPLSFVLEAAGGSSTTGQHSVLDEPIRTTNDRSKICLGSSQLVEESLPAMQAA</sequence>
<dbReference type="PROSITE" id="PS00124">
    <property type="entry name" value="FBPASE"/>
    <property type="match status" value="1"/>
</dbReference>
<gene>
    <name evidence="11" type="ORF">HYH03_007579</name>
</gene>
<dbReference type="InterPro" id="IPR044015">
    <property type="entry name" value="FBPase_C_dom"/>
</dbReference>
<dbReference type="GO" id="GO:0046872">
    <property type="term" value="F:metal ion binding"/>
    <property type="evidence" value="ECO:0007669"/>
    <property type="project" value="UniProtKB-KW"/>
</dbReference>
<reference evidence="11" key="1">
    <citation type="journal article" date="2020" name="bioRxiv">
        <title>Comparative genomics of Chlamydomonas.</title>
        <authorList>
            <person name="Craig R.J."/>
            <person name="Hasan A.R."/>
            <person name="Ness R.W."/>
            <person name="Keightley P.D."/>
        </authorList>
    </citation>
    <scope>NUCLEOTIDE SEQUENCE</scope>
    <source>
        <strain evidence="11">CCAP 11/70</strain>
    </source>
</reference>
<evidence type="ECO:0000259" key="10">
    <source>
        <dbReference type="Pfam" id="PF18913"/>
    </source>
</evidence>
<evidence type="ECO:0000256" key="5">
    <source>
        <dbReference type="ARBA" id="ARBA00022801"/>
    </source>
</evidence>
<proteinExistence type="inferred from homology"/>
<evidence type="ECO:0000256" key="1">
    <source>
        <dbReference type="ARBA" id="ARBA00001946"/>
    </source>
</evidence>
<evidence type="ECO:0000256" key="6">
    <source>
        <dbReference type="ARBA" id="ARBA00022842"/>
    </source>
</evidence>
<feature type="region of interest" description="Disordered" evidence="8">
    <location>
        <begin position="165"/>
        <end position="201"/>
    </location>
</feature>
<dbReference type="Proteomes" id="UP000612055">
    <property type="component" value="Unassembled WGS sequence"/>
</dbReference>
<dbReference type="PIRSF" id="PIRSF000904">
    <property type="entry name" value="FBPtase_SBPase"/>
    <property type="match status" value="1"/>
</dbReference>